<dbReference type="GeneID" id="6482024"/>
<evidence type="ECO:0000256" key="2">
    <source>
        <dbReference type="ARBA" id="ARBA00023134"/>
    </source>
</evidence>
<evidence type="ECO:0000256" key="1">
    <source>
        <dbReference type="ARBA" id="ARBA00022741"/>
    </source>
</evidence>
<dbReference type="PANTHER" id="PTHR45782:SF5">
    <property type="entry name" value="DAR GTPASE 3, CHLOROPLASTIC"/>
    <property type="match status" value="1"/>
</dbReference>
<reference evidence="6" key="2">
    <citation type="journal article" date="2008" name="Curr. Biol.">
        <title>Chromatophore genome sequence of Paulinella sheds light on acquisition of photosynthesis by eukaryotes.</title>
        <authorList>
            <person name="Nowack E.C.M."/>
            <person name="Melkonian M."/>
            <person name="Gloeckner G."/>
        </authorList>
    </citation>
    <scope>NUCLEOTIDE SEQUENCE [LARGE SCALE GENOMIC DNA]</scope>
</reference>
<comment type="subcellular location">
    <subcellularLocation>
        <location evidence="3">Mitochondrion inner membrane</location>
        <topology evidence="3">Peripheral membrane protein</topology>
    </subcellularLocation>
</comment>
<dbReference type="Gene3D" id="1.10.1580.10">
    <property type="match status" value="1"/>
</dbReference>
<gene>
    <name evidence="6" type="ordered locus">PCC_0350</name>
</gene>
<dbReference type="Gene3D" id="3.40.50.300">
    <property type="entry name" value="P-loop containing nucleotide triphosphate hydrolases"/>
    <property type="match status" value="1"/>
</dbReference>
<dbReference type="PANTHER" id="PTHR45782">
    <property type="entry name" value="MITOCHONDRIAL RIBOSOME-ASSOCIATED GTPASE 1"/>
    <property type="match status" value="1"/>
</dbReference>
<dbReference type="GO" id="GO:0005525">
    <property type="term" value="F:GTP binding"/>
    <property type="evidence" value="ECO:0007669"/>
    <property type="project" value="UniProtKB-KW"/>
</dbReference>
<dbReference type="PIRSF" id="PIRSF006230">
    <property type="entry name" value="MG442"/>
    <property type="match status" value="1"/>
</dbReference>
<dbReference type="SUPFAM" id="SSF52540">
    <property type="entry name" value="P-loop containing nucleoside triphosphate hydrolases"/>
    <property type="match status" value="1"/>
</dbReference>
<evidence type="ECO:0000259" key="5">
    <source>
        <dbReference type="Pfam" id="PF01926"/>
    </source>
</evidence>
<sequence>MIFDVQSKQSSPESTSPIIQWYPGHIAKAERQLFSSLDKVDLVIEVRDARVPFSSGYPDLKKWFLDKQYLLVINRQDMISESAMKCWDWWLRSIGEAPLWCNARIGTGVKQLQLVAIQAGDIINERRQNRGMKPRRVRAIVLGFPNVGKSALINRLVRKKIAVSARRAGITRSLNWIRVSEELDLLDSPGVLPPKLEDQRGALLLAICDNIGEASYNKEEVAIGLLQVLQQLSVIPEIGLSINSLGKRYVLDIPVSTVGSMNWLKIAANHHTSGNVTRMAQRLLDDFRRSNLGSIALELPPISLFPKPE</sequence>
<dbReference type="InterPro" id="IPR006073">
    <property type="entry name" value="GTP-bd"/>
</dbReference>
<keyword evidence="2 3" id="KW-0342">GTP-binding</keyword>
<dbReference type="InterPro" id="IPR027417">
    <property type="entry name" value="P-loop_NTPase"/>
</dbReference>
<dbReference type="EMBL" id="CP000815">
    <property type="protein sequence ID" value="ACB42791.1"/>
    <property type="molecule type" value="Genomic_DNA"/>
</dbReference>
<dbReference type="GO" id="GO:0003924">
    <property type="term" value="F:GTPase activity"/>
    <property type="evidence" value="ECO:0007669"/>
    <property type="project" value="TreeGrafter"/>
</dbReference>
<reference evidence="6" key="1">
    <citation type="submission" date="2007-08" db="EMBL/GenBank/DDBJ databases">
        <authorList>
            <person name="Gloeckner G."/>
            <person name="Nowack E."/>
            <person name="Melkonian M."/>
        </authorList>
    </citation>
    <scope>NUCLEOTIDE SEQUENCE</scope>
</reference>
<feature type="binding site" evidence="4">
    <location>
        <begin position="74"/>
        <end position="77"/>
    </location>
    <ligand>
        <name>GTP</name>
        <dbReference type="ChEBI" id="CHEBI:37565"/>
    </ligand>
</feature>
<protein>
    <recommendedName>
        <fullName evidence="3">Mitochondrial GTPase 1</fullName>
    </recommendedName>
</protein>
<dbReference type="CDD" id="cd01856">
    <property type="entry name" value="YlqF"/>
    <property type="match status" value="1"/>
</dbReference>
<dbReference type="InterPro" id="IPR016478">
    <property type="entry name" value="GTPase_MTG1"/>
</dbReference>
<proteinExistence type="inferred from homology"/>
<accession>B1X4C2</accession>
<dbReference type="RefSeq" id="YP_002049001.1">
    <property type="nucleotide sequence ID" value="NC_011087.1"/>
</dbReference>
<dbReference type="InterPro" id="IPR019991">
    <property type="entry name" value="GTP-bd_ribosome_bgen"/>
</dbReference>
<evidence type="ECO:0000313" key="6">
    <source>
        <dbReference type="EMBL" id="ACB42791.1"/>
    </source>
</evidence>
<organism evidence="6">
    <name type="scientific">Paulinella chromatophora</name>
    <dbReference type="NCBI Taxonomy" id="39717"/>
    <lineage>
        <taxon>Eukaryota</taxon>
        <taxon>Sar</taxon>
        <taxon>Rhizaria</taxon>
        <taxon>Cercozoa</taxon>
        <taxon>Imbricatea</taxon>
        <taxon>Silicofilosea</taxon>
        <taxon>Euglyphida</taxon>
        <taxon>Paulinellidae</taxon>
        <taxon>Paulinella</taxon>
    </lineage>
</organism>
<evidence type="ECO:0000256" key="4">
    <source>
        <dbReference type="PIRSR" id="PIRSR006230-1"/>
    </source>
</evidence>
<keyword evidence="1 3" id="KW-0547">Nucleotide-binding</keyword>
<name>B1X4C2_PAUCH</name>
<dbReference type="Pfam" id="PF01926">
    <property type="entry name" value="MMR_HSR1"/>
    <property type="match status" value="1"/>
</dbReference>
<dbReference type="InterPro" id="IPR023179">
    <property type="entry name" value="GTP-bd_ortho_bundle_sf"/>
</dbReference>
<keyword evidence="6" id="KW-0934">Plastid</keyword>
<evidence type="ECO:0000256" key="3">
    <source>
        <dbReference type="PIRNR" id="PIRNR006230"/>
    </source>
</evidence>
<dbReference type="GO" id="GO:0006412">
    <property type="term" value="P:translation"/>
    <property type="evidence" value="ECO:0007669"/>
    <property type="project" value="TreeGrafter"/>
</dbReference>
<dbReference type="AlphaFoldDB" id="B1X4C2"/>
<dbReference type="GO" id="GO:0005743">
    <property type="term" value="C:mitochondrial inner membrane"/>
    <property type="evidence" value="ECO:0007669"/>
    <property type="project" value="UniProtKB-SubCell"/>
</dbReference>
<feature type="domain" description="G" evidence="5">
    <location>
        <begin position="139"/>
        <end position="195"/>
    </location>
</feature>
<geneLocation type="organellar chromatophore" evidence="6"/>
<keyword evidence="3" id="KW-0496">Mitochondrion</keyword>
<comment type="similarity">
    <text evidence="3">Belongs to the TRAFAC class YlqF/YawG GTPase family. MTG1 subfamily.</text>
</comment>
<dbReference type="NCBIfam" id="TIGR03596">
    <property type="entry name" value="GTPase_YlqF"/>
    <property type="match status" value="1"/>
</dbReference>
<feature type="binding site" evidence="4">
    <location>
        <position position="190"/>
    </location>
    <ligand>
        <name>GTP</name>
        <dbReference type="ChEBI" id="CHEBI:37565"/>
    </ligand>
</feature>